<dbReference type="AlphaFoldDB" id="A0AAN5CY28"/>
<evidence type="ECO:0000313" key="1">
    <source>
        <dbReference type="EMBL" id="GMR53043.1"/>
    </source>
</evidence>
<name>A0AAN5CY28_9BILA</name>
<accession>A0AAN5CY28</accession>
<reference evidence="2" key="1">
    <citation type="submission" date="2022-10" db="EMBL/GenBank/DDBJ databases">
        <title>Genome assembly of Pristionchus species.</title>
        <authorList>
            <person name="Yoshida K."/>
            <person name="Sommer R.J."/>
        </authorList>
    </citation>
    <scope>NUCLEOTIDE SEQUENCE [LARGE SCALE GENOMIC DNA]</scope>
    <source>
        <strain evidence="2">RS5460</strain>
    </source>
</reference>
<dbReference type="EMBL" id="BTRK01000005">
    <property type="protein sequence ID" value="GMR53043.1"/>
    <property type="molecule type" value="Genomic_DNA"/>
</dbReference>
<gene>
    <name evidence="1" type="ORF">PMAYCL1PPCAC_23238</name>
</gene>
<comment type="caution">
    <text evidence="1">The sequence shown here is derived from an EMBL/GenBank/DDBJ whole genome shotgun (WGS) entry which is preliminary data.</text>
</comment>
<proteinExistence type="predicted"/>
<dbReference type="Proteomes" id="UP001328107">
    <property type="component" value="Unassembled WGS sequence"/>
</dbReference>
<protein>
    <submittedName>
        <fullName evidence="1">Uncharacterized protein</fullName>
    </submittedName>
</protein>
<feature type="non-terminal residue" evidence="1">
    <location>
        <position position="74"/>
    </location>
</feature>
<evidence type="ECO:0000313" key="2">
    <source>
        <dbReference type="Proteomes" id="UP001328107"/>
    </source>
</evidence>
<sequence>MQHDHTRRPSFICRYESRSKQVMWVQFRKRAAIFIRVLPIWQSRDTLRESIERSASSSLFKLQTNHASLFSYGS</sequence>
<organism evidence="1 2">
    <name type="scientific">Pristionchus mayeri</name>
    <dbReference type="NCBI Taxonomy" id="1317129"/>
    <lineage>
        <taxon>Eukaryota</taxon>
        <taxon>Metazoa</taxon>
        <taxon>Ecdysozoa</taxon>
        <taxon>Nematoda</taxon>
        <taxon>Chromadorea</taxon>
        <taxon>Rhabditida</taxon>
        <taxon>Rhabditina</taxon>
        <taxon>Diplogasteromorpha</taxon>
        <taxon>Diplogasteroidea</taxon>
        <taxon>Neodiplogasteridae</taxon>
        <taxon>Pristionchus</taxon>
    </lineage>
</organism>
<keyword evidence="2" id="KW-1185">Reference proteome</keyword>